<dbReference type="GO" id="GO:0032007">
    <property type="term" value="P:negative regulation of TOR signaling"/>
    <property type="evidence" value="ECO:0007669"/>
    <property type="project" value="TreeGrafter"/>
</dbReference>
<dbReference type="PANTHER" id="PTHR10063:SF0">
    <property type="entry name" value="TUBERIN"/>
    <property type="match status" value="1"/>
</dbReference>
<organism evidence="4 5">
    <name type="scientific">Blastomyces silverae</name>
    <dbReference type="NCBI Taxonomy" id="2060906"/>
    <lineage>
        <taxon>Eukaryota</taxon>
        <taxon>Fungi</taxon>
        <taxon>Dikarya</taxon>
        <taxon>Ascomycota</taxon>
        <taxon>Pezizomycotina</taxon>
        <taxon>Eurotiomycetes</taxon>
        <taxon>Eurotiomycetidae</taxon>
        <taxon>Onygenales</taxon>
        <taxon>Ajellomycetaceae</taxon>
        <taxon>Blastomyces</taxon>
    </lineage>
</organism>
<dbReference type="PROSITE" id="PS50085">
    <property type="entry name" value="RAPGAP"/>
    <property type="match status" value="1"/>
</dbReference>
<dbReference type="InterPro" id="IPR018515">
    <property type="entry name" value="Tuberin-type_domain"/>
</dbReference>
<dbReference type="OrthoDB" id="19311at2759"/>
<feature type="region of interest" description="Disordered" evidence="2">
    <location>
        <begin position="756"/>
        <end position="798"/>
    </location>
</feature>
<feature type="compositionally biased region" description="Basic and acidic residues" evidence="2">
    <location>
        <begin position="765"/>
        <end position="774"/>
    </location>
</feature>
<evidence type="ECO:0000313" key="5">
    <source>
        <dbReference type="Proteomes" id="UP000053573"/>
    </source>
</evidence>
<name>A0A0H1BPD6_9EURO</name>
<feature type="region of interest" description="Disordered" evidence="2">
    <location>
        <begin position="1526"/>
        <end position="1580"/>
    </location>
</feature>
<dbReference type="FunFam" id="3.40.50.11210:FF:000007">
    <property type="entry name" value="Tuberous sclerosis 2"/>
    <property type="match status" value="1"/>
</dbReference>
<evidence type="ECO:0000313" key="4">
    <source>
        <dbReference type="EMBL" id="KLJ12862.1"/>
    </source>
</evidence>
<dbReference type="SUPFAM" id="SSF48371">
    <property type="entry name" value="ARM repeat"/>
    <property type="match status" value="1"/>
</dbReference>
<dbReference type="Proteomes" id="UP000053573">
    <property type="component" value="Unassembled WGS sequence"/>
</dbReference>
<dbReference type="GO" id="GO:0005096">
    <property type="term" value="F:GTPase activator activity"/>
    <property type="evidence" value="ECO:0007669"/>
    <property type="project" value="UniProtKB-KW"/>
</dbReference>
<reference evidence="5" key="1">
    <citation type="journal article" date="2015" name="PLoS Genet.">
        <title>The dynamic genome and transcriptome of the human fungal pathogen Blastomyces and close relative Emmonsia.</title>
        <authorList>
            <person name="Munoz J.F."/>
            <person name="Gauthier G.M."/>
            <person name="Desjardins C.A."/>
            <person name="Gallo J.E."/>
            <person name="Holder J."/>
            <person name="Sullivan T.D."/>
            <person name="Marty A.J."/>
            <person name="Carmen J.C."/>
            <person name="Chen Z."/>
            <person name="Ding L."/>
            <person name="Gujja S."/>
            <person name="Magrini V."/>
            <person name="Misas E."/>
            <person name="Mitreva M."/>
            <person name="Priest M."/>
            <person name="Saif S."/>
            <person name="Whiston E.A."/>
            <person name="Young S."/>
            <person name="Zeng Q."/>
            <person name="Goldman W.E."/>
            <person name="Mardis E.R."/>
            <person name="Taylor J.W."/>
            <person name="McEwen J.G."/>
            <person name="Clay O.K."/>
            <person name="Klein B.S."/>
            <person name="Cuomo C.A."/>
        </authorList>
    </citation>
    <scope>NUCLEOTIDE SEQUENCE [LARGE SCALE GENOMIC DNA]</scope>
    <source>
        <strain evidence="5">UAMH 139</strain>
    </source>
</reference>
<feature type="domain" description="Rap-GAP" evidence="3">
    <location>
        <begin position="1282"/>
        <end position="1523"/>
    </location>
</feature>
<keyword evidence="1" id="KW-0343">GTPase activation</keyword>
<evidence type="ECO:0000256" key="1">
    <source>
        <dbReference type="ARBA" id="ARBA00022468"/>
    </source>
</evidence>
<gene>
    <name evidence="4" type="ORF">EMPG_09455</name>
</gene>
<dbReference type="Pfam" id="PF03542">
    <property type="entry name" value="Tuberin"/>
    <property type="match status" value="1"/>
</dbReference>
<evidence type="ECO:0000256" key="2">
    <source>
        <dbReference type="SAM" id="MobiDB-lite"/>
    </source>
</evidence>
<dbReference type="EMBL" id="LDEV01000646">
    <property type="protein sequence ID" value="KLJ12862.1"/>
    <property type="molecule type" value="Genomic_DNA"/>
</dbReference>
<dbReference type="InterPro" id="IPR027107">
    <property type="entry name" value="Tuberin/Ral-act_asu"/>
</dbReference>
<dbReference type="InterPro" id="IPR035974">
    <property type="entry name" value="Rap/Ran-GAP_sf"/>
</dbReference>
<proteinExistence type="predicted"/>
<evidence type="ECO:0000259" key="3">
    <source>
        <dbReference type="PROSITE" id="PS50085"/>
    </source>
</evidence>
<dbReference type="Pfam" id="PF11864">
    <property type="entry name" value="DUF3384"/>
    <property type="match status" value="1"/>
</dbReference>
<dbReference type="GO" id="GO:0051056">
    <property type="term" value="P:regulation of small GTPase mediated signal transduction"/>
    <property type="evidence" value="ECO:0007669"/>
    <property type="project" value="InterPro"/>
</dbReference>
<dbReference type="Gene3D" id="3.40.50.11210">
    <property type="entry name" value="Rap/Ran-GAP"/>
    <property type="match status" value="1"/>
</dbReference>
<dbReference type="GO" id="GO:0033596">
    <property type="term" value="C:TSC1-TSC2 complex"/>
    <property type="evidence" value="ECO:0007669"/>
    <property type="project" value="TreeGrafter"/>
</dbReference>
<dbReference type="Pfam" id="PF02145">
    <property type="entry name" value="Rap_GAP"/>
    <property type="match status" value="1"/>
</dbReference>
<comment type="caution">
    <text evidence="4">The sequence shown here is derived from an EMBL/GenBank/DDBJ whole genome shotgun (WGS) entry which is preliminary data.</text>
</comment>
<sequence>MPPGDAHSPPQHKSSSSAFADVLKTLASGRPKSQSPVPHGNSIGDALPQEMEGRRGSRVTFGFESLHRGSGSAAAIPDPQEPPDYDALHKGISHEQPIPSALEVAETASRSLHYFNAEQALSLWEAGSYLIDCSSSADARKAGSNLLEAICRRQDLSLPARQILFHCISQSFPPDVIPAQVNALISLSDHGRKLDFTDKPVLPTIASWIVPLYNAVASARSKLKKSKTPRQNGIGLNDGILGDLFQLVVDIITLQRHPPSPEELGPLLDQIFIICKQTTAANDIKNSLSVFDAIIHTSDIPDPSFDGLLEVLCSIHASVKSLAGPTSRAVRNLAKSRKQSEMVSLLQAFLLETSERQDRNLNVTRGAVDIFRDLLAAYGQDGMPTISFDALIDSLHSAAKRQDGRINTDILDVCLSMIQGEYTSTTLDHPWSDFIRLILICSQRVLDAHVLPPSPDPAIMRQTSPQRASTLDDLQLNISANIGRILTAIESLWPKLDEQQRLNSSNLFSVAHSQLTPSQAHLYFDFCKSERLGYPERPEWAHFCRELVKNFILPQEKNMEVRMEALNTFEDAYTSSENAARLFHKEGFIQSLLVKFTEERSYYFLDALVSFLVKASENCNEDTFRLLVETFGSHISKDEDIIEQISPISAPAPSQSTSRPVSSTNGSEASLSNVAIIGLVKIFLRSLKDAPVNAGIIYEKLLEVAQSRSRQTDSRLTALKLLFRLRCDSAGSIYVTSATENEFLIAVLCRTIDLSSRGSVSDDSSSERTTKTEENPPLNQGGRLSLKEPSSGPLSTSNVRTTTQLRTLKWTPPVWTYAEPRGLPEEPPTFASPHTVAYLNNHTADQPDQARKIPLKINLWLETIISLFQQEKDWDVYSYVLAHLGPQLINRDLFQSAVPQIKLLRSVLCEQIKNESFLEPLGWTGVKKADIAICILDSLTMLISFHQHFAKSEQDEIVRTFIQGIGSWEGTSRGCIHALSVCCHEIPLSVTKALSPILDKMSKIITRSNIAVHILEFLALLARLPDVYVNLRDQEIRPLFGICVRFIQTSRERYKSGDPLSFRSSSLPSRLSGGLKELASMQPAESLESTQADDLSKYVYILTYHVMVFWFLSLKLQDRVNHVNWISKRLIFTDEHGNDVVDEQSQVFIDFMQRVTFSDLGDTIPFEKFPPSDSDGPVIKKSWIVGMSIVTIETAGASGLTQITKRQASGTTYATYQQRTAPVLPHQIPTHPGSHSLSDDRSSRTAIFPGHVLLQMTTTAMPMPTSMQPIPLPDDDFTHRAITSFDRNDIVDGHKIGVIYVGEGQTKETEILANVAGSPDYDYFLSSLGTKVSIKDAKFNTQGLHSGDDGEFTYAWRDRVTEIIYHVATMMPTNLEADPQCVNKKRHIGNSFVNIIFNHSNLAFNFDTIPSQFNFVNIVISPASRISPTHRRDSEHESTDTPDFSKTFYVVKVMTKSDFPELSPFAIPKIISCMNLASFVRIIALNASFYSLVSSRDSGEHLSSWHNRLREIRRLRDRASASASASQLAYGGVEGSTDGPSESGSYASYRRNTKPIIQPEEMTTYAAGRPTPFSEWAPQPETSVFSSLDFTRWSR</sequence>
<dbReference type="SUPFAM" id="SSF111347">
    <property type="entry name" value="Rap/Ran-GAP"/>
    <property type="match status" value="1"/>
</dbReference>
<dbReference type="InterPro" id="IPR000331">
    <property type="entry name" value="Rap/Ran_GAP_dom"/>
</dbReference>
<dbReference type="InterPro" id="IPR016024">
    <property type="entry name" value="ARM-type_fold"/>
</dbReference>
<feature type="region of interest" description="Disordered" evidence="2">
    <location>
        <begin position="1"/>
        <end position="54"/>
    </location>
</feature>
<dbReference type="InterPro" id="IPR024584">
    <property type="entry name" value="Tuberin_N"/>
</dbReference>
<accession>A0A0H1BPD6</accession>
<dbReference type="PANTHER" id="PTHR10063">
    <property type="entry name" value="TUBERIN"/>
    <property type="match status" value="1"/>
</dbReference>
<keyword evidence="5" id="KW-1185">Reference proteome</keyword>
<dbReference type="GO" id="GO:0005634">
    <property type="term" value="C:nucleus"/>
    <property type="evidence" value="ECO:0007669"/>
    <property type="project" value="InterPro"/>
</dbReference>
<protein>
    <recommendedName>
        <fullName evidence="3">Rap-GAP domain-containing protein</fullName>
    </recommendedName>
</protein>
<dbReference type="STRING" id="2060906.A0A0H1BPD6"/>